<dbReference type="EMBL" id="CAXAJV020001288">
    <property type="protein sequence ID" value="CAL7938570.1"/>
    <property type="molecule type" value="Genomic_DNA"/>
</dbReference>
<dbReference type="Proteomes" id="UP001642520">
    <property type="component" value="Unassembled WGS sequence"/>
</dbReference>
<keyword evidence="3" id="KW-1185">Reference proteome</keyword>
<feature type="region of interest" description="Disordered" evidence="1">
    <location>
        <begin position="1"/>
        <end position="52"/>
    </location>
</feature>
<proteinExistence type="predicted"/>
<accession>A0ABP1NC36</accession>
<organism evidence="2 3">
    <name type="scientific">Xylocopa violacea</name>
    <name type="common">Violet carpenter bee</name>
    <name type="synonym">Apis violacea</name>
    <dbReference type="NCBI Taxonomy" id="135666"/>
    <lineage>
        <taxon>Eukaryota</taxon>
        <taxon>Metazoa</taxon>
        <taxon>Ecdysozoa</taxon>
        <taxon>Arthropoda</taxon>
        <taxon>Hexapoda</taxon>
        <taxon>Insecta</taxon>
        <taxon>Pterygota</taxon>
        <taxon>Neoptera</taxon>
        <taxon>Endopterygota</taxon>
        <taxon>Hymenoptera</taxon>
        <taxon>Apocrita</taxon>
        <taxon>Aculeata</taxon>
        <taxon>Apoidea</taxon>
        <taxon>Anthophila</taxon>
        <taxon>Apidae</taxon>
        <taxon>Xylocopa</taxon>
        <taxon>Xylocopa</taxon>
    </lineage>
</organism>
<gene>
    <name evidence="2" type="ORF">XYLVIOL_LOCUS3354</name>
</gene>
<feature type="compositionally biased region" description="Basic and acidic residues" evidence="1">
    <location>
        <begin position="18"/>
        <end position="32"/>
    </location>
</feature>
<protein>
    <submittedName>
        <fullName evidence="2">Uncharacterized protein</fullName>
    </submittedName>
</protein>
<name>A0ABP1NC36_XYLVO</name>
<evidence type="ECO:0000256" key="1">
    <source>
        <dbReference type="SAM" id="MobiDB-lite"/>
    </source>
</evidence>
<evidence type="ECO:0000313" key="2">
    <source>
        <dbReference type="EMBL" id="CAL7938570.1"/>
    </source>
</evidence>
<sequence>MVHANINDITIKEPYGSVKKDKNGHASSEHRQQSQQQQSANKNDKYGSWGPIYKNKQNFVDMHVC</sequence>
<evidence type="ECO:0000313" key="3">
    <source>
        <dbReference type="Proteomes" id="UP001642520"/>
    </source>
</evidence>
<comment type="caution">
    <text evidence="2">The sequence shown here is derived from an EMBL/GenBank/DDBJ whole genome shotgun (WGS) entry which is preliminary data.</text>
</comment>
<reference evidence="2 3" key="1">
    <citation type="submission" date="2024-08" db="EMBL/GenBank/DDBJ databases">
        <authorList>
            <person name="Will J Nash"/>
            <person name="Angela Man"/>
            <person name="Seanna McTaggart"/>
            <person name="Kendall Baker"/>
            <person name="Tom Barker"/>
            <person name="Leah Catchpole"/>
            <person name="Alex Durrant"/>
            <person name="Karim Gharbi"/>
            <person name="Naomi Irish"/>
            <person name="Gemy Kaithakottil"/>
            <person name="Debby Ku"/>
            <person name="Aaliyah Providence"/>
            <person name="Felix Shaw"/>
            <person name="David Swarbreck"/>
            <person name="Chris Watkins"/>
            <person name="Ann M. McCartney"/>
            <person name="Giulio Formenti"/>
            <person name="Alice Mouton"/>
            <person name="Noel Vella"/>
            <person name="Bjorn M von Reumont"/>
            <person name="Adriana Vella"/>
            <person name="Wilfried Haerty"/>
        </authorList>
    </citation>
    <scope>NUCLEOTIDE SEQUENCE [LARGE SCALE GENOMIC DNA]</scope>
</reference>